<dbReference type="AlphaFoldDB" id="K9DL26"/>
<proteinExistence type="predicted"/>
<sequence length="49" mass="5697">MLRSLRFVLISHAEYVRSNQRLPIILAIARKKVMQYDLCVALLLQIVCP</sequence>
<keyword evidence="2" id="KW-1185">Reference proteome</keyword>
<dbReference type="EMBL" id="AHAF01000001">
    <property type="protein sequence ID" value="EKU79487.1"/>
    <property type="molecule type" value="Genomic_DNA"/>
</dbReference>
<comment type="caution">
    <text evidence="1">The sequence shown here is derived from an EMBL/GenBank/DDBJ whole genome shotgun (WGS) entry which is preliminary data.</text>
</comment>
<dbReference type="Proteomes" id="UP000009891">
    <property type="component" value="Unassembled WGS sequence"/>
</dbReference>
<organism evidence="1 2">
    <name type="scientific">Veillonella seminalis ACS-216-V-Col6b</name>
    <dbReference type="NCBI Taxonomy" id="883156"/>
    <lineage>
        <taxon>Bacteria</taxon>
        <taxon>Bacillati</taxon>
        <taxon>Bacillota</taxon>
        <taxon>Negativicutes</taxon>
        <taxon>Veillonellales</taxon>
        <taxon>Veillonellaceae</taxon>
        <taxon>Veillonella</taxon>
    </lineage>
</organism>
<reference evidence="1 2" key="1">
    <citation type="submission" date="2012-09" db="EMBL/GenBank/DDBJ databases">
        <title>The Genome Sequence of Veillonella ratti ACS-216-V-COL6B.</title>
        <authorList>
            <consortium name="The Broad Institute Genome Sequencing Platform"/>
            <person name="Earl A."/>
            <person name="Ward D."/>
            <person name="Feldgarden M."/>
            <person name="Gevers D."/>
            <person name="Saerens B."/>
            <person name="Vaneechoutte M."/>
            <person name="Walker B."/>
            <person name="Young S.K."/>
            <person name="Zeng Q."/>
            <person name="Gargeya S."/>
            <person name="Fitzgerald M."/>
            <person name="Haas B."/>
            <person name="Abouelleil A."/>
            <person name="Alvarado L."/>
            <person name="Arachchi H.M."/>
            <person name="Berlin A."/>
            <person name="Chapman S.B."/>
            <person name="Goldberg J."/>
            <person name="Griggs A."/>
            <person name="Gujja S."/>
            <person name="Hansen M."/>
            <person name="Howarth C."/>
            <person name="Imamovic A."/>
            <person name="Larimer J."/>
            <person name="McCowen C."/>
            <person name="Montmayeur A."/>
            <person name="Murphy C."/>
            <person name="Neiman D."/>
            <person name="Pearson M."/>
            <person name="Priest M."/>
            <person name="Roberts A."/>
            <person name="Saif S."/>
            <person name="Shea T."/>
            <person name="Sisk P."/>
            <person name="Sykes S."/>
            <person name="Wortman J."/>
            <person name="Nusbaum C."/>
            <person name="Birren B."/>
        </authorList>
    </citation>
    <scope>NUCLEOTIDE SEQUENCE [LARGE SCALE GENOMIC DNA]</scope>
    <source>
        <strain evidence="1 2">ACS-216-V-Col6b</strain>
    </source>
</reference>
<protein>
    <submittedName>
        <fullName evidence="1">Uncharacterized protein</fullName>
    </submittedName>
</protein>
<accession>K9DL26</accession>
<name>K9DL26_9FIRM</name>
<evidence type="ECO:0000313" key="1">
    <source>
        <dbReference type="EMBL" id="EKU79487.1"/>
    </source>
</evidence>
<evidence type="ECO:0000313" key="2">
    <source>
        <dbReference type="Proteomes" id="UP000009891"/>
    </source>
</evidence>
<dbReference type="HOGENOM" id="CLU_3146724_0_0_9"/>
<gene>
    <name evidence="1" type="ORF">HMPREF9282_00295</name>
</gene>
<feature type="non-terminal residue" evidence="1">
    <location>
        <position position="49"/>
    </location>
</feature>